<organism evidence="3 4">
    <name type="scientific">Veillonella montpellierensis DNF00314</name>
    <dbReference type="NCBI Taxonomy" id="1401067"/>
    <lineage>
        <taxon>Bacteria</taxon>
        <taxon>Bacillati</taxon>
        <taxon>Bacillota</taxon>
        <taxon>Negativicutes</taxon>
        <taxon>Veillonellales</taxon>
        <taxon>Veillonellaceae</taxon>
        <taxon>Veillonella</taxon>
    </lineage>
</organism>
<dbReference type="Proteomes" id="UP000029628">
    <property type="component" value="Unassembled WGS sequence"/>
</dbReference>
<dbReference type="InterPro" id="IPR036465">
    <property type="entry name" value="vWFA_dom_sf"/>
</dbReference>
<accession>A0A096CMP7</accession>
<proteinExistence type="predicted"/>
<feature type="domain" description="VWA-like" evidence="1">
    <location>
        <begin position="330"/>
        <end position="440"/>
    </location>
</feature>
<dbReference type="AlphaFoldDB" id="A0A096CMP7"/>
<dbReference type="eggNOG" id="COG3864">
    <property type="taxonomic scope" value="Bacteria"/>
</dbReference>
<evidence type="ECO:0000259" key="1">
    <source>
        <dbReference type="Pfam" id="PF09967"/>
    </source>
</evidence>
<evidence type="ECO:0000259" key="2">
    <source>
        <dbReference type="Pfam" id="PF13203"/>
    </source>
</evidence>
<feature type="domain" description="Putative metallopeptidase" evidence="2">
    <location>
        <begin position="103"/>
        <end position="301"/>
    </location>
</feature>
<evidence type="ECO:0008006" key="5">
    <source>
        <dbReference type="Google" id="ProtNLM"/>
    </source>
</evidence>
<protein>
    <recommendedName>
        <fullName evidence="5">VWA-like domain-containing protein</fullName>
    </recommendedName>
</protein>
<gene>
    <name evidence="3" type="ORF">HMPREF0872_07740</name>
</gene>
<dbReference type="PANTHER" id="PTHR38730">
    <property type="entry name" value="SLL7028 PROTEIN"/>
    <property type="match status" value="1"/>
</dbReference>
<evidence type="ECO:0000313" key="4">
    <source>
        <dbReference type="Proteomes" id="UP000029628"/>
    </source>
</evidence>
<dbReference type="Pfam" id="PF09967">
    <property type="entry name" value="DUF2201"/>
    <property type="match status" value="1"/>
</dbReference>
<sequence>MNLYMADMLLEEARAIVNDYEKSQAHIVPHVEFDVLGTMTANVEKNSLVVPESYKRKVLDYLHQLNLRLMDGTDNFYGYFFLQMQHDVRFDIASPTGIAFKKTKYVLYINPLQFFALSHLQMESAIKHEILHIVSLHLLRVRDLDANYSQLAINLAMDVVVNTQLTSLPPDAVDLTWVNRQFRISLRPFKTLEYYVEEIQKAIHTKDGVDAAGASVAVAVHEEASEISTHLDPRRMHDIWMECDDVSEEMIETFTETYIDAATKGELTGYLANQVAIIKDRKDTLPWHYYLKKIVGTVTNAHRKTTTRRHRRQPERLDLRGTLRNHRAKIVVALDTSGSISNHEFMAAMEEVFQIVKNYNHEITIVECDNAIRHTYRVKDVKQLEERPAKRGGTAFSPVITYCNQQSIDLLIYFTDGEGETSLVVPPRDYRVLWVLTGRSKGLSLHTSYGLVKQLRLVPETEDTVDFSDLRTSGYSMANQPRDADIM</sequence>
<reference evidence="3 4" key="1">
    <citation type="submission" date="2014-07" db="EMBL/GenBank/DDBJ databases">
        <authorList>
            <person name="McCorrison J."/>
            <person name="Sanka R."/>
            <person name="Torralba M."/>
            <person name="Gillis M."/>
            <person name="Haft D.H."/>
            <person name="Methe B."/>
            <person name="Sutton G."/>
            <person name="Nelson K.E."/>
        </authorList>
    </citation>
    <scope>NUCLEOTIDE SEQUENCE [LARGE SCALE GENOMIC DNA]</scope>
    <source>
        <strain evidence="3 4">DNF00314</strain>
    </source>
</reference>
<dbReference type="EMBL" id="JRNT01000033">
    <property type="protein sequence ID" value="KGF46599.1"/>
    <property type="molecule type" value="Genomic_DNA"/>
</dbReference>
<dbReference type="InterPro" id="IPR018698">
    <property type="entry name" value="VWA-like_dom"/>
</dbReference>
<dbReference type="Pfam" id="PF13203">
    <property type="entry name" value="DUF2201_N"/>
    <property type="match status" value="1"/>
</dbReference>
<dbReference type="RefSeq" id="WP_038153059.1">
    <property type="nucleotide sequence ID" value="NZ_JRNT01000033.1"/>
</dbReference>
<evidence type="ECO:0000313" key="3">
    <source>
        <dbReference type="EMBL" id="KGF46599.1"/>
    </source>
</evidence>
<dbReference type="InterPro" id="IPR025154">
    <property type="entry name" value="Put_metallopeptidase_dom"/>
</dbReference>
<name>A0A096CMP7_9FIRM</name>
<comment type="caution">
    <text evidence="3">The sequence shown here is derived from an EMBL/GenBank/DDBJ whole genome shotgun (WGS) entry which is preliminary data.</text>
</comment>
<keyword evidence="4" id="KW-1185">Reference proteome</keyword>
<dbReference type="PANTHER" id="PTHR38730:SF1">
    <property type="entry name" value="SLL7028 PROTEIN"/>
    <property type="match status" value="1"/>
</dbReference>
<dbReference type="SUPFAM" id="SSF53300">
    <property type="entry name" value="vWA-like"/>
    <property type="match status" value="1"/>
</dbReference>